<evidence type="ECO:0000313" key="1">
    <source>
        <dbReference type="EMBL" id="JAH27571.1"/>
    </source>
</evidence>
<dbReference type="EMBL" id="GBXM01081006">
    <property type="protein sequence ID" value="JAH27571.1"/>
    <property type="molecule type" value="Transcribed_RNA"/>
</dbReference>
<dbReference type="AlphaFoldDB" id="A0A0E9REJ1"/>
<organism evidence="1">
    <name type="scientific">Anguilla anguilla</name>
    <name type="common">European freshwater eel</name>
    <name type="synonym">Muraena anguilla</name>
    <dbReference type="NCBI Taxonomy" id="7936"/>
    <lineage>
        <taxon>Eukaryota</taxon>
        <taxon>Metazoa</taxon>
        <taxon>Chordata</taxon>
        <taxon>Craniata</taxon>
        <taxon>Vertebrata</taxon>
        <taxon>Euteleostomi</taxon>
        <taxon>Actinopterygii</taxon>
        <taxon>Neopterygii</taxon>
        <taxon>Teleostei</taxon>
        <taxon>Anguilliformes</taxon>
        <taxon>Anguillidae</taxon>
        <taxon>Anguilla</taxon>
    </lineage>
</organism>
<protein>
    <submittedName>
        <fullName evidence="1">Uncharacterized protein</fullName>
    </submittedName>
</protein>
<accession>A0A0E9REJ1</accession>
<reference evidence="1" key="2">
    <citation type="journal article" date="2015" name="Fish Shellfish Immunol.">
        <title>Early steps in the European eel (Anguilla anguilla)-Vibrio vulnificus interaction in the gills: Role of the RtxA13 toxin.</title>
        <authorList>
            <person name="Callol A."/>
            <person name="Pajuelo D."/>
            <person name="Ebbesson L."/>
            <person name="Teles M."/>
            <person name="MacKenzie S."/>
            <person name="Amaro C."/>
        </authorList>
    </citation>
    <scope>NUCLEOTIDE SEQUENCE</scope>
</reference>
<sequence length="35" mass="4140">MPPKLYPIIKQCLQNQIIKPVRLIKAQKVKLKVLR</sequence>
<proteinExistence type="predicted"/>
<name>A0A0E9REJ1_ANGAN</name>
<reference evidence="1" key="1">
    <citation type="submission" date="2014-11" db="EMBL/GenBank/DDBJ databases">
        <authorList>
            <person name="Amaro Gonzalez C."/>
        </authorList>
    </citation>
    <scope>NUCLEOTIDE SEQUENCE</scope>
</reference>